<evidence type="ECO:0000259" key="7">
    <source>
        <dbReference type="Pfam" id="PF02770"/>
    </source>
</evidence>
<evidence type="ECO:0000313" key="9">
    <source>
        <dbReference type="EMBL" id="MFC6888442.1"/>
    </source>
</evidence>
<comment type="cofactor">
    <cofactor evidence="1 5">
        <name>FAD</name>
        <dbReference type="ChEBI" id="CHEBI:57692"/>
    </cofactor>
</comment>
<feature type="domain" description="Acyl-CoA oxidase/dehydrogenase middle" evidence="7">
    <location>
        <begin position="123"/>
        <end position="198"/>
    </location>
</feature>
<dbReference type="InterPro" id="IPR013786">
    <property type="entry name" value="AcylCoA_DH/ox_N"/>
</dbReference>
<evidence type="ECO:0000256" key="3">
    <source>
        <dbReference type="ARBA" id="ARBA00022630"/>
    </source>
</evidence>
<evidence type="ECO:0000256" key="1">
    <source>
        <dbReference type="ARBA" id="ARBA00001974"/>
    </source>
</evidence>
<dbReference type="InterPro" id="IPR037069">
    <property type="entry name" value="AcylCoA_DH/ox_N_sf"/>
</dbReference>
<keyword evidence="10" id="KW-1185">Reference proteome</keyword>
<dbReference type="EC" id="1.-.-.-" evidence="9"/>
<organism evidence="9 10">
    <name type="scientific">Halorubrum trueperi</name>
    <dbReference type="NCBI Taxonomy" id="2004704"/>
    <lineage>
        <taxon>Archaea</taxon>
        <taxon>Methanobacteriati</taxon>
        <taxon>Methanobacteriota</taxon>
        <taxon>Stenosarchaea group</taxon>
        <taxon>Halobacteria</taxon>
        <taxon>Halobacteriales</taxon>
        <taxon>Haloferacaceae</taxon>
        <taxon>Halorubrum</taxon>
    </lineage>
</organism>
<feature type="domain" description="Acyl-CoA dehydrogenase/oxidase C-terminal" evidence="6">
    <location>
        <begin position="233"/>
        <end position="382"/>
    </location>
</feature>
<dbReference type="Pfam" id="PF02771">
    <property type="entry name" value="Acyl-CoA_dh_N"/>
    <property type="match status" value="1"/>
</dbReference>
<dbReference type="Pfam" id="PF02770">
    <property type="entry name" value="Acyl-CoA_dh_M"/>
    <property type="match status" value="1"/>
</dbReference>
<evidence type="ECO:0000256" key="5">
    <source>
        <dbReference type="RuleBase" id="RU362125"/>
    </source>
</evidence>
<dbReference type="InterPro" id="IPR006091">
    <property type="entry name" value="Acyl-CoA_Oxase/DH_mid-dom"/>
</dbReference>
<keyword evidence="5 9" id="KW-0560">Oxidoreductase</keyword>
<dbReference type="PIRSF" id="PIRSF016578">
    <property type="entry name" value="HsaA"/>
    <property type="match status" value="1"/>
</dbReference>
<dbReference type="SUPFAM" id="SSF56645">
    <property type="entry name" value="Acyl-CoA dehydrogenase NM domain-like"/>
    <property type="match status" value="1"/>
</dbReference>
<evidence type="ECO:0000256" key="4">
    <source>
        <dbReference type="ARBA" id="ARBA00022827"/>
    </source>
</evidence>
<dbReference type="Gene3D" id="2.40.110.10">
    <property type="entry name" value="Butyryl-CoA Dehydrogenase, subunit A, domain 2"/>
    <property type="match status" value="1"/>
</dbReference>
<evidence type="ECO:0000256" key="2">
    <source>
        <dbReference type="ARBA" id="ARBA00009347"/>
    </source>
</evidence>
<dbReference type="Gene3D" id="1.10.540.10">
    <property type="entry name" value="Acyl-CoA dehydrogenase/oxidase, N-terminal domain"/>
    <property type="match status" value="1"/>
</dbReference>
<gene>
    <name evidence="9" type="ORF">ACFQEY_05205</name>
</gene>
<feature type="domain" description="Acyl-CoA dehydrogenase/oxidase N-terminal" evidence="8">
    <location>
        <begin position="6"/>
        <end position="119"/>
    </location>
</feature>
<protein>
    <submittedName>
        <fullName evidence="9">Acyl-CoA dehydrogenase family protein</fullName>
        <ecNumber evidence="9">1.-.-.-</ecNumber>
    </submittedName>
</protein>
<dbReference type="Proteomes" id="UP001596333">
    <property type="component" value="Unassembled WGS sequence"/>
</dbReference>
<dbReference type="PANTHER" id="PTHR43884:SF12">
    <property type="entry name" value="ISOVALERYL-COA DEHYDROGENASE, MITOCHONDRIAL-RELATED"/>
    <property type="match status" value="1"/>
</dbReference>
<dbReference type="EMBL" id="JBHSXI010000003">
    <property type="protein sequence ID" value="MFC6888442.1"/>
    <property type="molecule type" value="Genomic_DNA"/>
</dbReference>
<reference evidence="9 10" key="1">
    <citation type="journal article" date="2019" name="Int. J. Syst. Evol. Microbiol.">
        <title>The Global Catalogue of Microorganisms (GCM) 10K type strain sequencing project: providing services to taxonomists for standard genome sequencing and annotation.</title>
        <authorList>
            <consortium name="The Broad Institute Genomics Platform"/>
            <consortium name="The Broad Institute Genome Sequencing Center for Infectious Disease"/>
            <person name="Wu L."/>
            <person name="Ma J."/>
        </authorList>
    </citation>
    <scope>NUCLEOTIDE SEQUENCE [LARGE SCALE GENOMIC DNA]</scope>
    <source>
        <strain evidence="9 10">Y73</strain>
    </source>
</reference>
<dbReference type="PANTHER" id="PTHR43884">
    <property type="entry name" value="ACYL-COA DEHYDROGENASE"/>
    <property type="match status" value="1"/>
</dbReference>
<dbReference type="InterPro" id="IPR036250">
    <property type="entry name" value="AcylCo_DH-like_C"/>
</dbReference>
<evidence type="ECO:0000259" key="8">
    <source>
        <dbReference type="Pfam" id="PF02771"/>
    </source>
</evidence>
<dbReference type="InterPro" id="IPR046373">
    <property type="entry name" value="Acyl-CoA_Oxase/DH_mid-dom_sf"/>
</dbReference>
<evidence type="ECO:0000313" key="10">
    <source>
        <dbReference type="Proteomes" id="UP001596333"/>
    </source>
</evidence>
<dbReference type="Gene3D" id="1.20.140.10">
    <property type="entry name" value="Butyryl-CoA Dehydrogenase, subunit A, domain 3"/>
    <property type="match status" value="1"/>
</dbReference>
<dbReference type="AlphaFoldDB" id="A0ABD5UJW7"/>
<dbReference type="InterPro" id="IPR009100">
    <property type="entry name" value="AcylCoA_DH/oxidase_NM_dom_sf"/>
</dbReference>
<dbReference type="GO" id="GO:0016491">
    <property type="term" value="F:oxidoreductase activity"/>
    <property type="evidence" value="ECO:0007669"/>
    <property type="project" value="UniProtKB-KW"/>
</dbReference>
<proteinExistence type="inferred from homology"/>
<dbReference type="SUPFAM" id="SSF47203">
    <property type="entry name" value="Acyl-CoA dehydrogenase C-terminal domain-like"/>
    <property type="match status" value="1"/>
</dbReference>
<dbReference type="Pfam" id="PF00441">
    <property type="entry name" value="Acyl-CoA_dh_1"/>
    <property type="match status" value="1"/>
</dbReference>
<keyword evidence="4 5" id="KW-0274">FAD</keyword>
<comment type="similarity">
    <text evidence="2 5">Belongs to the acyl-CoA dehydrogenase family.</text>
</comment>
<accession>A0ABD5UJW7</accession>
<dbReference type="InterPro" id="IPR009075">
    <property type="entry name" value="AcylCo_DH/oxidase_C"/>
</dbReference>
<dbReference type="RefSeq" id="WP_379765418.1">
    <property type="nucleotide sequence ID" value="NZ_JBHSXI010000003.1"/>
</dbReference>
<name>A0ABD5UJW7_9EURY</name>
<evidence type="ECO:0000259" key="6">
    <source>
        <dbReference type="Pfam" id="PF00441"/>
    </source>
</evidence>
<sequence>MNFQLSDEQELMRDGIRKIAADYDQSYWQEIHEEQRFPTEIYDDLAEGGWLGIVFPEEYGGEGLGLLDLVLLMEALSEEGAWEAAVGFVTGTVFGGLSVLAHGTDEQKRKYLPPIAAGEETWALGVTEPDAGLNTTNISTSAERDGEEFVINGQKQFISGLDEAERMLLLTRTTPMAECDDPREGLTMFIVDPADDAIEYNEIPLDLYFPDRTFQVHITDLRVSEDQILGDEGNGMMQVFDTLNTERITTGAGALGAGLWCLDQAVNYANERVVWSEPIGAHQAIQHPLADAHADLETARLAVRKAAWQYDEGAGNVGEAANVANLQAGKAAWNAAEAAMTTFGGMSASAEIGIAAAWGFLRHSRTAPVTEEMIRNYLGQHVLGLPRSY</sequence>
<dbReference type="CDD" id="cd00567">
    <property type="entry name" value="ACAD"/>
    <property type="match status" value="1"/>
</dbReference>
<comment type="caution">
    <text evidence="9">The sequence shown here is derived from an EMBL/GenBank/DDBJ whole genome shotgun (WGS) entry which is preliminary data.</text>
</comment>
<keyword evidence="3 5" id="KW-0285">Flavoprotein</keyword>